<name>A0A2V4A3Q5_9BACT</name>
<dbReference type="OrthoDB" id="9797664at2"/>
<keyword evidence="6" id="KW-0808">Transferase</keyword>
<dbReference type="PROSITE" id="PS51257">
    <property type="entry name" value="PROKAR_LIPOPROTEIN"/>
    <property type="match status" value="1"/>
</dbReference>
<dbReference type="SUPFAM" id="SSF52317">
    <property type="entry name" value="Class I glutamine amidotransferase-like"/>
    <property type="match status" value="1"/>
</dbReference>
<protein>
    <submittedName>
        <fullName evidence="6">Type 1 glutamine amidotransferase domain-containing protein</fullName>
    </submittedName>
</protein>
<evidence type="ECO:0000256" key="4">
    <source>
        <dbReference type="SAM" id="SignalP"/>
    </source>
</evidence>
<dbReference type="Proteomes" id="UP000248079">
    <property type="component" value="Unassembled WGS sequence"/>
</dbReference>
<keyword evidence="6" id="KW-0315">Glutamine amidotransferase</keyword>
<dbReference type="InterPro" id="IPR002818">
    <property type="entry name" value="DJ-1/PfpI"/>
</dbReference>
<comment type="caution">
    <text evidence="6">The sequence shown here is derived from an EMBL/GenBank/DDBJ whole genome shotgun (WGS) entry which is preliminary data.</text>
</comment>
<proteinExistence type="inferred from homology"/>
<keyword evidence="2" id="KW-0456">Lyase</keyword>
<dbReference type="AlphaFoldDB" id="A0A2V4A3Q5"/>
<keyword evidence="4" id="KW-0732">Signal</keyword>
<evidence type="ECO:0000256" key="3">
    <source>
        <dbReference type="ARBA" id="ARBA00038493"/>
    </source>
</evidence>
<evidence type="ECO:0000256" key="1">
    <source>
        <dbReference type="ARBA" id="ARBA00023016"/>
    </source>
</evidence>
<accession>A0A2V4A3Q5</accession>
<dbReference type="Pfam" id="PF01965">
    <property type="entry name" value="DJ-1_PfpI"/>
    <property type="match status" value="1"/>
</dbReference>
<gene>
    <name evidence="6" type="ORF">DF185_04840</name>
</gene>
<comment type="similarity">
    <text evidence="3">Belongs to the peptidase C56 family. HSP31-like subfamily.</text>
</comment>
<dbReference type="CDD" id="cd03141">
    <property type="entry name" value="GATase1_Hsp31_like"/>
    <property type="match status" value="1"/>
</dbReference>
<dbReference type="GO" id="GO:0019172">
    <property type="term" value="F:glyoxalase III activity"/>
    <property type="evidence" value="ECO:0007669"/>
    <property type="project" value="TreeGrafter"/>
</dbReference>
<evidence type="ECO:0000313" key="7">
    <source>
        <dbReference type="Proteomes" id="UP000248079"/>
    </source>
</evidence>
<dbReference type="GO" id="GO:0005737">
    <property type="term" value="C:cytoplasm"/>
    <property type="evidence" value="ECO:0007669"/>
    <property type="project" value="TreeGrafter"/>
</dbReference>
<feature type="domain" description="DJ-1/PfpI" evidence="5">
    <location>
        <begin position="54"/>
        <end position="249"/>
    </location>
</feature>
<reference evidence="6 7" key="1">
    <citation type="submission" date="2018-05" db="EMBL/GenBank/DDBJ databases">
        <title>Marinifilum breve JC075T sp. nov., a marine bacterium isolated from Yongle Blue Hole in the South China Sea.</title>
        <authorList>
            <person name="Fu T."/>
        </authorList>
    </citation>
    <scope>NUCLEOTIDE SEQUENCE [LARGE SCALE GENOMIC DNA]</scope>
    <source>
        <strain evidence="6 7">JC075</strain>
    </source>
</reference>
<dbReference type="PANTHER" id="PTHR48094">
    <property type="entry name" value="PROTEIN/NUCLEIC ACID DEGLYCASE DJ-1-RELATED"/>
    <property type="match status" value="1"/>
</dbReference>
<sequence>MKKITIYSSIFLLFIAFACNQKDKKQSSQKKILFVLTSHDQLGNTDEKTGYWLSEVSHPWHVFTKAGYTIDFVSPKGGKVPMDPRSNDTNDSINNLFLNDNFYRQKMVNTMQPNEINKGEYEAIFYAGGHGTMWDFPNNTALSEITSKIYENGGVVGAVCHGPAGIVNVKLSNGKYLVNGKKVSAFTNKEETALKLDTIVPFSLEDQLVKNGAIMQKADMWHEKVSVDQGLVTGQNPQSAKAVGMEMLKLLKNK</sequence>
<dbReference type="InterPro" id="IPR029062">
    <property type="entry name" value="Class_I_gatase-like"/>
</dbReference>
<feature type="signal peptide" evidence="4">
    <location>
        <begin position="1"/>
        <end position="18"/>
    </location>
</feature>
<dbReference type="Gene3D" id="3.40.50.880">
    <property type="match status" value="1"/>
</dbReference>
<dbReference type="EMBL" id="QFLI01000002">
    <property type="protein sequence ID" value="PXY01980.1"/>
    <property type="molecule type" value="Genomic_DNA"/>
</dbReference>
<keyword evidence="1" id="KW-0346">Stress response</keyword>
<dbReference type="RefSeq" id="WP_110359614.1">
    <property type="nucleotide sequence ID" value="NZ_QFLI01000002.1"/>
</dbReference>
<evidence type="ECO:0000313" key="6">
    <source>
        <dbReference type="EMBL" id="PXY01980.1"/>
    </source>
</evidence>
<organism evidence="6 7">
    <name type="scientific">Marinifilum breve</name>
    <dbReference type="NCBI Taxonomy" id="2184082"/>
    <lineage>
        <taxon>Bacteria</taxon>
        <taxon>Pseudomonadati</taxon>
        <taxon>Bacteroidota</taxon>
        <taxon>Bacteroidia</taxon>
        <taxon>Marinilabiliales</taxon>
        <taxon>Marinifilaceae</taxon>
    </lineage>
</organism>
<feature type="chain" id="PRO_5016074710" evidence="4">
    <location>
        <begin position="19"/>
        <end position="254"/>
    </location>
</feature>
<keyword evidence="7" id="KW-1185">Reference proteome</keyword>
<dbReference type="InterPro" id="IPR050325">
    <property type="entry name" value="Prot/Nucl_acid_deglycase"/>
</dbReference>
<dbReference type="GO" id="GO:0016740">
    <property type="term" value="F:transferase activity"/>
    <property type="evidence" value="ECO:0007669"/>
    <property type="project" value="UniProtKB-KW"/>
</dbReference>
<evidence type="ECO:0000256" key="2">
    <source>
        <dbReference type="ARBA" id="ARBA00023239"/>
    </source>
</evidence>
<dbReference type="GO" id="GO:0019243">
    <property type="term" value="P:methylglyoxal catabolic process to D-lactate via S-lactoyl-glutathione"/>
    <property type="evidence" value="ECO:0007669"/>
    <property type="project" value="TreeGrafter"/>
</dbReference>
<dbReference type="PANTHER" id="PTHR48094:SF11">
    <property type="entry name" value="GLUTATHIONE-INDEPENDENT GLYOXALASE HSP31-RELATED"/>
    <property type="match status" value="1"/>
</dbReference>
<evidence type="ECO:0000259" key="5">
    <source>
        <dbReference type="Pfam" id="PF01965"/>
    </source>
</evidence>